<dbReference type="AlphaFoldDB" id="A0A540KRU1"/>
<gene>
    <name evidence="2" type="ORF">C1H46_037546</name>
</gene>
<dbReference type="Gene3D" id="3.40.50.720">
    <property type="entry name" value="NAD(P)-binding Rossmann-like Domain"/>
    <property type="match status" value="1"/>
</dbReference>
<organism evidence="2 3">
    <name type="scientific">Malus baccata</name>
    <name type="common">Siberian crab apple</name>
    <name type="synonym">Pyrus baccata</name>
    <dbReference type="NCBI Taxonomy" id="106549"/>
    <lineage>
        <taxon>Eukaryota</taxon>
        <taxon>Viridiplantae</taxon>
        <taxon>Streptophyta</taxon>
        <taxon>Embryophyta</taxon>
        <taxon>Tracheophyta</taxon>
        <taxon>Spermatophyta</taxon>
        <taxon>Magnoliopsida</taxon>
        <taxon>eudicotyledons</taxon>
        <taxon>Gunneridae</taxon>
        <taxon>Pentapetalae</taxon>
        <taxon>rosids</taxon>
        <taxon>fabids</taxon>
        <taxon>Rosales</taxon>
        <taxon>Rosaceae</taxon>
        <taxon>Amygdaloideae</taxon>
        <taxon>Maleae</taxon>
        <taxon>Malus</taxon>
    </lineage>
</organism>
<evidence type="ECO:0000313" key="2">
    <source>
        <dbReference type="EMBL" id="TQD76928.1"/>
    </source>
</evidence>
<reference evidence="2 3" key="1">
    <citation type="journal article" date="2019" name="G3 (Bethesda)">
        <title>Sequencing of a Wild Apple (Malus baccata) Genome Unravels the Differences Between Cultivated and Wild Apple Species Regarding Disease Resistance and Cold Tolerance.</title>
        <authorList>
            <person name="Chen X."/>
        </authorList>
    </citation>
    <scope>NUCLEOTIDE SEQUENCE [LARGE SCALE GENOMIC DNA]</scope>
    <source>
        <strain evidence="3">cv. Shandingzi</strain>
        <tissue evidence="2">Leaves</tissue>
    </source>
</reference>
<dbReference type="EMBL" id="VIEB01001000">
    <property type="protein sequence ID" value="TQD76928.1"/>
    <property type="molecule type" value="Genomic_DNA"/>
</dbReference>
<accession>A0A540KRU1</accession>
<dbReference type="InterPro" id="IPR036291">
    <property type="entry name" value="NAD(P)-bd_dom_sf"/>
</dbReference>
<protein>
    <recommendedName>
        <fullName evidence="1">NmrA-like domain-containing protein</fullName>
    </recommendedName>
</protein>
<proteinExistence type="predicted"/>
<sequence>MACEKSKILIIGATGYLGKYMVKASVSLGHPTYAYTRPIKPNTDPSKLELHKEYEAMGLTIFQGELDEHEKLVTALRQVDVVVSTLPVPQHLQQLKIINAIKDAGNIKRFIPSEFGDDPERASALPPFEALHENKRVIRRAAEAAGIPYTCVCANSCAAYFVDYLLHPREEREEVVVHGTGEAKGKLASVVFHFWTTNINALVLT</sequence>
<dbReference type="PANTHER" id="PTHR43349">
    <property type="entry name" value="PINORESINOL REDUCTASE-RELATED"/>
    <property type="match status" value="1"/>
</dbReference>
<comment type="caution">
    <text evidence="2">The sequence shown here is derived from an EMBL/GenBank/DDBJ whole genome shotgun (WGS) entry which is preliminary data.</text>
</comment>
<dbReference type="Gene3D" id="3.90.25.10">
    <property type="entry name" value="UDP-galactose 4-epimerase, domain 1"/>
    <property type="match status" value="1"/>
</dbReference>
<dbReference type="Pfam" id="PF05368">
    <property type="entry name" value="NmrA"/>
    <property type="match status" value="1"/>
</dbReference>
<dbReference type="InterPro" id="IPR050608">
    <property type="entry name" value="NmrA-type/Isoflavone_red_sf"/>
</dbReference>
<evidence type="ECO:0000259" key="1">
    <source>
        <dbReference type="Pfam" id="PF05368"/>
    </source>
</evidence>
<evidence type="ECO:0000313" key="3">
    <source>
        <dbReference type="Proteomes" id="UP000315295"/>
    </source>
</evidence>
<dbReference type="GO" id="GO:0009807">
    <property type="term" value="P:lignan biosynthetic process"/>
    <property type="evidence" value="ECO:0007669"/>
    <property type="project" value="UniProtKB-ARBA"/>
</dbReference>
<feature type="domain" description="NmrA-like" evidence="1">
    <location>
        <begin position="4"/>
        <end position="168"/>
    </location>
</feature>
<dbReference type="STRING" id="106549.A0A540KRU1"/>
<name>A0A540KRU1_MALBA</name>
<keyword evidence="3" id="KW-1185">Reference proteome</keyword>
<dbReference type="SUPFAM" id="SSF51735">
    <property type="entry name" value="NAD(P)-binding Rossmann-fold domains"/>
    <property type="match status" value="1"/>
</dbReference>
<dbReference type="InterPro" id="IPR008030">
    <property type="entry name" value="NmrA-like"/>
</dbReference>
<dbReference type="PANTHER" id="PTHR43349:SF43">
    <property type="entry name" value="ISOEUGENOL SYNTHASE 1-LIKE"/>
    <property type="match status" value="1"/>
</dbReference>
<dbReference type="Proteomes" id="UP000315295">
    <property type="component" value="Unassembled WGS sequence"/>
</dbReference>